<keyword evidence="1 10" id="KW-0963">Cytoplasm</keyword>
<dbReference type="HAMAP" id="MF_00536">
    <property type="entry name" value="PdxA"/>
    <property type="match status" value="1"/>
</dbReference>
<feature type="binding site" evidence="10">
    <location>
        <position position="275"/>
    </location>
    <ligand>
        <name>substrate</name>
    </ligand>
</feature>
<feature type="binding site" evidence="10">
    <location>
        <position position="284"/>
    </location>
    <ligand>
        <name>substrate</name>
    </ligand>
</feature>
<name>A0A410H4M8_9GAMM</name>
<feature type="binding site" evidence="10">
    <location>
        <position position="138"/>
    </location>
    <ligand>
        <name>substrate</name>
    </ligand>
</feature>
<dbReference type="RefSeq" id="WP_128385132.1">
    <property type="nucleotide sequence ID" value="NZ_CP035033.1"/>
</dbReference>
<evidence type="ECO:0000256" key="8">
    <source>
        <dbReference type="ARBA" id="ARBA00023096"/>
    </source>
</evidence>
<dbReference type="Pfam" id="PF04166">
    <property type="entry name" value="PdxA"/>
    <property type="match status" value="1"/>
</dbReference>
<dbReference type="AlphaFoldDB" id="A0A410H4M8"/>
<dbReference type="GO" id="GO:0042823">
    <property type="term" value="P:pyridoxal phosphate biosynthetic process"/>
    <property type="evidence" value="ECO:0007669"/>
    <property type="project" value="UniProtKB-UniRule"/>
</dbReference>
<feature type="binding site" evidence="10">
    <location>
        <position position="167"/>
    </location>
    <ligand>
        <name>a divalent metal cation</name>
        <dbReference type="ChEBI" id="CHEBI:60240"/>
        <note>ligand shared between dimeric partners</note>
    </ligand>
</feature>
<dbReference type="GO" id="GO:0050897">
    <property type="term" value="F:cobalt ion binding"/>
    <property type="evidence" value="ECO:0007669"/>
    <property type="project" value="UniProtKB-UniRule"/>
</dbReference>
<evidence type="ECO:0000256" key="5">
    <source>
        <dbReference type="ARBA" id="ARBA00022857"/>
    </source>
</evidence>
<comment type="cofactor">
    <cofactor evidence="10">
        <name>Zn(2+)</name>
        <dbReference type="ChEBI" id="CHEBI:29105"/>
    </cofactor>
    <cofactor evidence="10">
        <name>Mg(2+)</name>
        <dbReference type="ChEBI" id="CHEBI:18420"/>
    </cofactor>
    <cofactor evidence="10">
        <name>Co(2+)</name>
        <dbReference type="ChEBI" id="CHEBI:48828"/>
    </cofactor>
    <text evidence="10">Binds 1 divalent metal cation per subunit. Can use ions such as Zn(2+), Mg(2+) or Co(2+).</text>
</comment>
<feature type="binding site" evidence="10">
    <location>
        <position position="212"/>
    </location>
    <ligand>
        <name>a divalent metal cation</name>
        <dbReference type="ChEBI" id="CHEBI:60240"/>
        <note>ligand shared between dimeric partners</note>
    </ligand>
</feature>
<keyword evidence="2 10" id="KW-0479">Metal-binding</keyword>
<evidence type="ECO:0000313" key="12">
    <source>
        <dbReference type="Proteomes" id="UP000285478"/>
    </source>
</evidence>
<dbReference type="EMBL" id="CP035033">
    <property type="protein sequence ID" value="QAB15760.1"/>
    <property type="molecule type" value="Genomic_DNA"/>
</dbReference>
<feature type="binding site" evidence="10">
    <location>
        <position position="137"/>
    </location>
    <ligand>
        <name>substrate</name>
    </ligand>
</feature>
<sequence>MTATQHRLVITSGEPAGIGPEQVVQLAQQDWPFEWVVIADADLLKERAKRIGLPIHIEMFDASRSATPNLAGTIKLLPINLAVPSIPGQLAIENADYVLKMLHTAIKGCLDGTFDAMITGPIHKGIINDAGLKFTGHTELLAEASGTERVVMMLATPGLRVPLVTTHLPLSEVPQAITPKLLEEVIGILHQSLQTQFKIPEPKIYVMGLNPHAGEDGHLGREELDVIIPTLDRLRAKGMDLVGPLPADTIFSPGNLKQADAFLAMYHDQGLPVLKYVGFGHAVNVTLGLPFVRTSVDHGTALDLAGKGQADINSFRYALEVAIDMIPSQGKA</sequence>
<feature type="binding site" evidence="10">
    <location>
        <position position="293"/>
    </location>
    <ligand>
        <name>substrate</name>
    </ligand>
</feature>
<comment type="miscellaneous">
    <text evidence="10">The active site is located at the dimer interface.</text>
</comment>
<feature type="binding site" evidence="10">
    <location>
        <position position="267"/>
    </location>
    <ligand>
        <name>a divalent metal cation</name>
        <dbReference type="ChEBI" id="CHEBI:60240"/>
        <note>ligand shared between dimeric partners</note>
    </ligand>
</feature>
<comment type="catalytic activity">
    <reaction evidence="10">
        <text>4-(phosphooxy)-L-threonine + NAD(+) = 3-amino-2-oxopropyl phosphate + CO2 + NADH</text>
        <dbReference type="Rhea" id="RHEA:32275"/>
        <dbReference type="ChEBI" id="CHEBI:16526"/>
        <dbReference type="ChEBI" id="CHEBI:57279"/>
        <dbReference type="ChEBI" id="CHEBI:57540"/>
        <dbReference type="ChEBI" id="CHEBI:57945"/>
        <dbReference type="ChEBI" id="CHEBI:58452"/>
        <dbReference type="EC" id="1.1.1.262"/>
    </reaction>
</comment>
<reference evidence="11 12" key="1">
    <citation type="journal article" date="2018" name="Environ. Microbiol.">
        <title>Genomes of ubiquitous marine and hypersaline Hydrogenovibrio, Thiomicrorhabdus and Thiomicrospira spp. encode a diversity of mechanisms to sustain chemolithoautotrophy in heterogeneous environments.</title>
        <authorList>
            <person name="Scott K.M."/>
            <person name="Williams J."/>
            <person name="Porter C.M.B."/>
            <person name="Russel S."/>
            <person name="Harmer T.L."/>
            <person name="Paul J.H."/>
            <person name="Antonen K.M."/>
            <person name="Bridges M.K."/>
            <person name="Camper G.J."/>
            <person name="Campla C.K."/>
            <person name="Casella L.G."/>
            <person name="Chase E."/>
            <person name="Conrad J.W."/>
            <person name="Cruz M.C."/>
            <person name="Dunlap D.S."/>
            <person name="Duran L."/>
            <person name="Fahsbender E.M."/>
            <person name="Goldsmith D.B."/>
            <person name="Keeley R.F."/>
            <person name="Kondoff M.R."/>
            <person name="Kussy B.I."/>
            <person name="Lane M.K."/>
            <person name="Lawler S."/>
            <person name="Leigh B.A."/>
            <person name="Lewis C."/>
            <person name="Lostal L.M."/>
            <person name="Marking D."/>
            <person name="Mancera P.A."/>
            <person name="McClenthan E.C."/>
            <person name="McIntyre E.A."/>
            <person name="Mine J.A."/>
            <person name="Modi S."/>
            <person name="Moore B.D."/>
            <person name="Morgan W.A."/>
            <person name="Nelson K.M."/>
            <person name="Nguyen K.N."/>
            <person name="Ogburn N."/>
            <person name="Parrino D.G."/>
            <person name="Pedapudi A.D."/>
            <person name="Pelham R.P."/>
            <person name="Preece A.M."/>
            <person name="Rampersad E.A."/>
            <person name="Richardson J.C."/>
            <person name="Rodgers C.M."/>
            <person name="Schaffer B.L."/>
            <person name="Sheridan N.E."/>
            <person name="Solone M.R."/>
            <person name="Staley Z.R."/>
            <person name="Tabuchi M."/>
            <person name="Waide R.J."/>
            <person name="Wanjugi P.W."/>
            <person name="Young S."/>
            <person name="Clum A."/>
            <person name="Daum C."/>
            <person name="Huntemann M."/>
            <person name="Ivanova N."/>
            <person name="Kyrpides N."/>
            <person name="Mikhailova N."/>
            <person name="Palaniappan K."/>
            <person name="Pillay M."/>
            <person name="Reddy T.B.K."/>
            <person name="Shapiro N."/>
            <person name="Stamatis D."/>
            <person name="Varghese N."/>
            <person name="Woyke T."/>
            <person name="Boden R."/>
            <person name="Freyermuth S.K."/>
            <person name="Kerfeld C.A."/>
        </authorList>
    </citation>
    <scope>NUCLEOTIDE SEQUENCE [LARGE SCALE GENOMIC DNA]</scope>
    <source>
        <strain evidence="11 12">JR-2</strain>
    </source>
</reference>
<dbReference type="Gene3D" id="3.40.718.10">
    <property type="entry name" value="Isopropylmalate Dehydrogenase"/>
    <property type="match status" value="1"/>
</dbReference>
<keyword evidence="12" id="KW-1185">Reference proteome</keyword>
<evidence type="ECO:0000256" key="7">
    <source>
        <dbReference type="ARBA" id="ARBA00023027"/>
    </source>
</evidence>
<comment type="subunit">
    <text evidence="10">Homodimer.</text>
</comment>
<comment type="pathway">
    <text evidence="10">Cofactor biosynthesis; pyridoxine 5'-phosphate biosynthesis; pyridoxine 5'-phosphate from D-erythrose 4-phosphate: step 4/5.</text>
</comment>
<keyword evidence="9 10" id="KW-0170">Cobalt</keyword>
<evidence type="ECO:0000256" key="10">
    <source>
        <dbReference type="HAMAP-Rule" id="MF_00536"/>
    </source>
</evidence>
<evidence type="ECO:0000256" key="1">
    <source>
        <dbReference type="ARBA" id="ARBA00022490"/>
    </source>
</evidence>
<dbReference type="UniPathway" id="UPA00244">
    <property type="reaction ID" value="UER00312"/>
</dbReference>
<dbReference type="NCBIfam" id="TIGR00557">
    <property type="entry name" value="pdxA"/>
    <property type="match status" value="1"/>
</dbReference>
<keyword evidence="7 10" id="KW-0520">NAD</keyword>
<dbReference type="InterPro" id="IPR037510">
    <property type="entry name" value="PdxA"/>
</dbReference>
<keyword evidence="4 10" id="KW-0460">Magnesium</keyword>
<accession>A0A410H4M8</accession>
<dbReference type="GO" id="GO:0005737">
    <property type="term" value="C:cytoplasm"/>
    <property type="evidence" value="ECO:0007669"/>
    <property type="project" value="UniProtKB-SubCell"/>
</dbReference>
<keyword evidence="3 10" id="KW-0862">Zinc</keyword>
<dbReference type="GO" id="GO:0051287">
    <property type="term" value="F:NAD binding"/>
    <property type="evidence" value="ECO:0007669"/>
    <property type="project" value="InterPro"/>
</dbReference>
<dbReference type="PANTHER" id="PTHR30004">
    <property type="entry name" value="4-HYDROXYTHREONINE-4-PHOSPHATE DEHYDROGENASE"/>
    <property type="match status" value="1"/>
</dbReference>
<dbReference type="GO" id="GO:0008615">
    <property type="term" value="P:pyridoxine biosynthetic process"/>
    <property type="evidence" value="ECO:0007669"/>
    <property type="project" value="UniProtKB-UniRule"/>
</dbReference>
<evidence type="ECO:0000256" key="4">
    <source>
        <dbReference type="ARBA" id="ARBA00022842"/>
    </source>
</evidence>
<keyword evidence="8 10" id="KW-0664">Pyridoxine biosynthesis</keyword>
<dbReference type="GO" id="GO:0050570">
    <property type="term" value="F:4-hydroxythreonine-4-phosphate dehydrogenase activity"/>
    <property type="evidence" value="ECO:0007669"/>
    <property type="project" value="UniProtKB-UniRule"/>
</dbReference>
<dbReference type="GO" id="GO:0008270">
    <property type="term" value="F:zinc ion binding"/>
    <property type="evidence" value="ECO:0007669"/>
    <property type="project" value="UniProtKB-UniRule"/>
</dbReference>
<comment type="function">
    <text evidence="10">Catalyzes the NAD(P)-dependent oxidation of 4-(phosphooxy)-L-threonine (HTP) into 2-amino-3-oxo-4-(phosphooxy)butyric acid which spontaneously decarboxylates to form 3-amino-2-oxopropyl phosphate (AHAP).</text>
</comment>
<evidence type="ECO:0000256" key="9">
    <source>
        <dbReference type="ARBA" id="ARBA00023285"/>
    </source>
</evidence>
<dbReference type="InterPro" id="IPR005255">
    <property type="entry name" value="PdxA_fam"/>
</dbReference>
<evidence type="ECO:0000256" key="6">
    <source>
        <dbReference type="ARBA" id="ARBA00023002"/>
    </source>
</evidence>
<dbReference type="EC" id="1.1.1.262" evidence="10"/>
<gene>
    <name evidence="10 11" type="primary">pdxA</name>
    <name evidence="11" type="ORF">EPV75_08805</name>
</gene>
<dbReference type="KEGG" id="htr:EPV75_08805"/>
<comment type="subcellular location">
    <subcellularLocation>
        <location evidence="10">Cytoplasm</location>
    </subcellularLocation>
</comment>
<organism evidence="11 12">
    <name type="scientific">Hydrogenovibrio thermophilus</name>
    <dbReference type="NCBI Taxonomy" id="265883"/>
    <lineage>
        <taxon>Bacteria</taxon>
        <taxon>Pseudomonadati</taxon>
        <taxon>Pseudomonadota</taxon>
        <taxon>Gammaproteobacteria</taxon>
        <taxon>Thiotrichales</taxon>
        <taxon>Piscirickettsiaceae</taxon>
        <taxon>Hydrogenovibrio</taxon>
    </lineage>
</organism>
<dbReference type="GO" id="GO:0000287">
    <property type="term" value="F:magnesium ion binding"/>
    <property type="evidence" value="ECO:0007669"/>
    <property type="project" value="UniProtKB-UniRule"/>
</dbReference>
<evidence type="ECO:0000256" key="3">
    <source>
        <dbReference type="ARBA" id="ARBA00022833"/>
    </source>
</evidence>
<protein>
    <recommendedName>
        <fullName evidence="10">4-hydroxythreonine-4-phosphate dehydrogenase</fullName>
        <ecNumber evidence="10">1.1.1.262</ecNumber>
    </recommendedName>
    <alternativeName>
        <fullName evidence="10">4-(phosphohydroxy)-L-threonine dehydrogenase</fullName>
    </alternativeName>
</protein>
<evidence type="ECO:0000256" key="2">
    <source>
        <dbReference type="ARBA" id="ARBA00022723"/>
    </source>
</evidence>
<keyword evidence="5 10" id="KW-0521">NADP</keyword>
<evidence type="ECO:0000313" key="11">
    <source>
        <dbReference type="EMBL" id="QAB15760.1"/>
    </source>
</evidence>
<comment type="similarity">
    <text evidence="10">Belongs to the PdxA family.</text>
</comment>
<proteinExistence type="inferred from homology"/>
<dbReference type="Proteomes" id="UP000285478">
    <property type="component" value="Chromosome"/>
</dbReference>
<keyword evidence="6 10" id="KW-0560">Oxidoreductase</keyword>
<dbReference type="SUPFAM" id="SSF53659">
    <property type="entry name" value="Isocitrate/Isopropylmalate dehydrogenase-like"/>
    <property type="match status" value="1"/>
</dbReference>
<dbReference type="PANTHER" id="PTHR30004:SF5">
    <property type="entry name" value="4-HYDROXYTHREONINE-4-PHOSPHATE DEHYDROGENASE"/>
    <property type="match status" value="1"/>
</dbReference>